<gene>
    <name evidence="1" type="ORF">PGLA1383_LOCUS36877</name>
</gene>
<dbReference type="EMBL" id="CAJNNV010026937">
    <property type="protein sequence ID" value="CAE8619283.1"/>
    <property type="molecule type" value="Genomic_DNA"/>
</dbReference>
<dbReference type="AlphaFoldDB" id="A0A813G9A0"/>
<evidence type="ECO:0000313" key="2">
    <source>
        <dbReference type="Proteomes" id="UP000654075"/>
    </source>
</evidence>
<evidence type="ECO:0000313" key="1">
    <source>
        <dbReference type="EMBL" id="CAE8619283.1"/>
    </source>
</evidence>
<proteinExistence type="predicted"/>
<comment type="caution">
    <text evidence="1">The sequence shown here is derived from an EMBL/GenBank/DDBJ whole genome shotgun (WGS) entry which is preliminary data.</text>
</comment>
<name>A0A813G9A0_POLGL</name>
<dbReference type="Proteomes" id="UP000654075">
    <property type="component" value="Unassembled WGS sequence"/>
</dbReference>
<organism evidence="1 2">
    <name type="scientific">Polarella glacialis</name>
    <name type="common">Dinoflagellate</name>
    <dbReference type="NCBI Taxonomy" id="89957"/>
    <lineage>
        <taxon>Eukaryota</taxon>
        <taxon>Sar</taxon>
        <taxon>Alveolata</taxon>
        <taxon>Dinophyceae</taxon>
        <taxon>Suessiales</taxon>
        <taxon>Suessiaceae</taxon>
        <taxon>Polarella</taxon>
    </lineage>
</organism>
<keyword evidence="2" id="KW-1185">Reference proteome</keyword>
<protein>
    <submittedName>
        <fullName evidence="1">Uncharacterized protein</fullName>
    </submittedName>
</protein>
<sequence>MRALGSVNMNICPGCLRTHLPETPTVTKWPQCFAPGNLFFADNWSQSLPHVETSPFTENSREPGSIVNFPSCALAVVLAQVAHRVIVLMFCVQAATCGCVDSNGATVFTVMMDWNRQHMLSFSIVPFQCTFAARVNRS</sequence>
<accession>A0A813G9A0</accession>
<reference evidence="1" key="1">
    <citation type="submission" date="2021-02" db="EMBL/GenBank/DDBJ databases">
        <authorList>
            <person name="Dougan E. K."/>
            <person name="Rhodes N."/>
            <person name="Thang M."/>
            <person name="Chan C."/>
        </authorList>
    </citation>
    <scope>NUCLEOTIDE SEQUENCE</scope>
</reference>